<dbReference type="Pfam" id="PF06985">
    <property type="entry name" value="HET"/>
    <property type="match status" value="1"/>
</dbReference>
<dbReference type="Proteomes" id="UP001201980">
    <property type="component" value="Unassembled WGS sequence"/>
</dbReference>
<reference evidence="9" key="1">
    <citation type="submission" date="2022-07" db="EMBL/GenBank/DDBJ databases">
        <title>Draft genome sequence of Zalerion maritima ATCC 34329, a (micro)plastics degrading marine fungus.</title>
        <authorList>
            <person name="Paco A."/>
            <person name="Goncalves M.F.M."/>
            <person name="Rocha-Santos T.A.P."/>
            <person name="Alves A."/>
        </authorList>
    </citation>
    <scope>NUCLEOTIDE SEQUENCE</scope>
    <source>
        <strain evidence="9">ATCC 34329</strain>
    </source>
</reference>
<feature type="region of interest" description="Disordered" evidence="6">
    <location>
        <begin position="80"/>
        <end position="147"/>
    </location>
</feature>
<evidence type="ECO:0000256" key="5">
    <source>
        <dbReference type="ARBA" id="ARBA00023136"/>
    </source>
</evidence>
<evidence type="ECO:0000259" key="8">
    <source>
        <dbReference type="Pfam" id="PF06985"/>
    </source>
</evidence>
<dbReference type="InterPro" id="IPR052895">
    <property type="entry name" value="HetReg/Transcr_Mod"/>
</dbReference>
<evidence type="ECO:0000256" key="2">
    <source>
        <dbReference type="ARBA" id="ARBA00007049"/>
    </source>
</evidence>
<dbReference type="GO" id="GO:0005384">
    <property type="term" value="F:manganese ion transmembrane transporter activity"/>
    <property type="evidence" value="ECO:0007669"/>
    <property type="project" value="InterPro"/>
</dbReference>
<protein>
    <submittedName>
        <fullName evidence="9">Vacuolar iron transporter cccA</fullName>
    </submittedName>
</protein>
<feature type="transmembrane region" description="Helical" evidence="7">
    <location>
        <begin position="227"/>
        <end position="245"/>
    </location>
</feature>
<keyword evidence="3 7" id="KW-0812">Transmembrane</keyword>
<evidence type="ECO:0000256" key="4">
    <source>
        <dbReference type="ARBA" id="ARBA00022989"/>
    </source>
</evidence>
<feature type="domain" description="Heterokaryon incompatibility" evidence="8">
    <location>
        <begin position="377"/>
        <end position="543"/>
    </location>
</feature>
<keyword evidence="10" id="KW-1185">Reference proteome</keyword>
<dbReference type="InterPro" id="IPR008217">
    <property type="entry name" value="Ccc1_fam"/>
</dbReference>
<sequence length="889" mass="98162">MPAQPSTSFTMLPSRARFLADLTLGFADGLTVPFALSAGLSSLGKTETIIYAGLAEICAGCISMGIGGYLSARGEASEAADGRNESKGNGGAWRWRQRDPGAGGDEIALEDGLPMSNRNGGDALDDDDDDDDDDETGLLEKDEEGSGLAGSVEEYVEPLDLPPRLRREVLLHATRDPEILQLISRVRNSTAGPVSPTLTGLLIALGYATGGIIPLLPYFFAPHVREALIWSSFSCILALLAFGFGKRASGKRSPGWLLSATWEGIRMAGLGGLAAAAAVTFDYPPVAFIAMSGTCGPSSHEDDTSIRPGLRLGLYRTLTIDSSALDIRLFILHPAENHGDPVHGTLIKSCLPRSGAEACAGSDSISRETEEAESIPYYAVSYLWGDAGRTAAIWIDDVEFQVTKSLEWALRRIRREPSYLDGPVRRPEGIPVWADAVCINQQDLDERSQQVSKVMASIYKRAAKVICCPGLPDHVDGDVLLEWLRQEPNVPSGNEPTVEKWMEQWRKEGKSFYCFPKPHSHYNRSLGPLLESTYWSRAWVTQEVAMAEDGDVLADNGVLPIEALEDVCRRETCRYADTRPETSYHYPATRLATIMKARSLYRKAMCSTHRDGHDVTPGQLFPVITMMDATDPRDNFYGLYGMMVDLFGRRGGPMAALLRQVQPDYHAKTEADVFLDLTRVMMLGKNLSGPIFDCAIAARQPGWVDKPPPKDFPSWVPYWRKWNPKMINVESMMSENTEFFKTEGTLEKRLQSLRYTIQPEGKTIAVRGVAFDRVSETREIDGMGKIFATEKGYLIAKYTADHPAHPPQNLQKDDLVCVIEGYCLPMVLRPARHFEMYGFTIVSGYSIVDNVMEISPTGDAVGFQHAADWYHDNYVPWPAPEDEKAFCIV</sequence>
<feature type="transmembrane region" description="Helical" evidence="7">
    <location>
        <begin position="48"/>
        <end position="70"/>
    </location>
</feature>
<dbReference type="PANTHER" id="PTHR24148:SF64">
    <property type="entry name" value="HETEROKARYON INCOMPATIBILITY DOMAIN-CONTAINING PROTEIN"/>
    <property type="match status" value="1"/>
</dbReference>
<name>A0AAD5RMT3_9PEZI</name>
<feature type="transmembrane region" description="Helical" evidence="7">
    <location>
        <begin position="197"/>
        <end position="221"/>
    </location>
</feature>
<dbReference type="PANTHER" id="PTHR24148">
    <property type="entry name" value="ANKYRIN REPEAT DOMAIN-CONTAINING PROTEIN 39 HOMOLOG-RELATED"/>
    <property type="match status" value="1"/>
</dbReference>
<dbReference type="AlphaFoldDB" id="A0AAD5RMT3"/>
<dbReference type="GO" id="GO:0012505">
    <property type="term" value="C:endomembrane system"/>
    <property type="evidence" value="ECO:0007669"/>
    <property type="project" value="UniProtKB-SubCell"/>
</dbReference>
<comment type="caution">
    <text evidence="9">The sequence shown here is derived from an EMBL/GenBank/DDBJ whole genome shotgun (WGS) entry which is preliminary data.</text>
</comment>
<comment type="similarity">
    <text evidence="2">Belongs to the CCC1 family.</text>
</comment>
<keyword evidence="5 7" id="KW-0472">Membrane</keyword>
<proteinExistence type="inferred from homology"/>
<dbReference type="GO" id="GO:0030026">
    <property type="term" value="P:intracellular manganese ion homeostasis"/>
    <property type="evidence" value="ECO:0007669"/>
    <property type="project" value="InterPro"/>
</dbReference>
<feature type="transmembrane region" description="Helical" evidence="7">
    <location>
        <begin position="18"/>
        <end position="36"/>
    </location>
</feature>
<evidence type="ECO:0000313" key="9">
    <source>
        <dbReference type="EMBL" id="KAJ2897945.1"/>
    </source>
</evidence>
<feature type="compositionally biased region" description="Acidic residues" evidence="6">
    <location>
        <begin position="123"/>
        <end position="145"/>
    </location>
</feature>
<comment type="subcellular location">
    <subcellularLocation>
        <location evidence="1">Endomembrane system</location>
        <topology evidence="1">Multi-pass membrane protein</topology>
    </subcellularLocation>
</comment>
<organism evidence="9 10">
    <name type="scientific">Zalerion maritima</name>
    <dbReference type="NCBI Taxonomy" id="339359"/>
    <lineage>
        <taxon>Eukaryota</taxon>
        <taxon>Fungi</taxon>
        <taxon>Dikarya</taxon>
        <taxon>Ascomycota</taxon>
        <taxon>Pezizomycotina</taxon>
        <taxon>Sordariomycetes</taxon>
        <taxon>Lulworthiomycetidae</taxon>
        <taxon>Lulworthiales</taxon>
        <taxon>Lulworthiaceae</taxon>
        <taxon>Zalerion</taxon>
    </lineage>
</organism>
<evidence type="ECO:0000256" key="1">
    <source>
        <dbReference type="ARBA" id="ARBA00004127"/>
    </source>
</evidence>
<evidence type="ECO:0000256" key="7">
    <source>
        <dbReference type="SAM" id="Phobius"/>
    </source>
</evidence>
<accession>A0AAD5RMT3</accession>
<evidence type="ECO:0000313" key="10">
    <source>
        <dbReference type="Proteomes" id="UP001201980"/>
    </source>
</evidence>
<evidence type="ECO:0000256" key="6">
    <source>
        <dbReference type="SAM" id="MobiDB-lite"/>
    </source>
</evidence>
<gene>
    <name evidence="9" type="ORF">MKZ38_004274</name>
</gene>
<evidence type="ECO:0000256" key="3">
    <source>
        <dbReference type="ARBA" id="ARBA00022692"/>
    </source>
</evidence>
<dbReference type="InterPro" id="IPR010730">
    <property type="entry name" value="HET"/>
</dbReference>
<dbReference type="Pfam" id="PF01988">
    <property type="entry name" value="VIT1"/>
    <property type="match status" value="2"/>
</dbReference>
<keyword evidence="4 7" id="KW-1133">Transmembrane helix</keyword>
<dbReference type="EMBL" id="JAKWBI020000250">
    <property type="protein sequence ID" value="KAJ2897945.1"/>
    <property type="molecule type" value="Genomic_DNA"/>
</dbReference>